<dbReference type="Pfam" id="PF12621">
    <property type="entry name" value="PHM7_ext"/>
    <property type="match status" value="1"/>
</dbReference>
<evidence type="ECO:0000256" key="3">
    <source>
        <dbReference type="ARBA" id="ARBA00022448"/>
    </source>
</evidence>
<evidence type="ECO:0000259" key="12">
    <source>
        <dbReference type="Pfam" id="PF14703"/>
    </source>
</evidence>
<dbReference type="Pfam" id="PF14703">
    <property type="entry name" value="PHM7_cyt"/>
    <property type="match status" value="1"/>
</dbReference>
<name>A0A2B7Z6A9_9EURO</name>
<feature type="transmembrane region" description="Helical" evidence="8">
    <location>
        <begin position="222"/>
        <end position="241"/>
    </location>
</feature>
<comment type="caution">
    <text evidence="13">The sequence shown here is derived from an EMBL/GenBank/DDBJ whole genome shotgun (WGS) entry which is preliminary data.</text>
</comment>
<feature type="domain" description="CSC1/OSCA1-like N-terminal transmembrane" evidence="11">
    <location>
        <begin position="95"/>
        <end position="243"/>
    </location>
</feature>
<keyword evidence="14" id="KW-1185">Reference proteome</keyword>
<dbReference type="EMBL" id="PDND01000110">
    <property type="protein sequence ID" value="PGH31914.1"/>
    <property type="molecule type" value="Genomic_DNA"/>
</dbReference>
<proteinExistence type="inferred from homology"/>
<dbReference type="InterPro" id="IPR045122">
    <property type="entry name" value="Csc1-like"/>
</dbReference>
<feature type="transmembrane region" description="Helical" evidence="8">
    <location>
        <begin position="477"/>
        <end position="503"/>
    </location>
</feature>
<feature type="transmembrane region" description="Helical" evidence="8">
    <location>
        <begin position="691"/>
        <end position="709"/>
    </location>
</feature>
<evidence type="ECO:0000259" key="10">
    <source>
        <dbReference type="Pfam" id="PF12621"/>
    </source>
</evidence>
<protein>
    <recommendedName>
        <fullName evidence="15">DUF221 domain-containing protein</fullName>
    </recommendedName>
</protein>
<evidence type="ECO:0000256" key="6">
    <source>
        <dbReference type="ARBA" id="ARBA00023136"/>
    </source>
</evidence>
<evidence type="ECO:0000313" key="13">
    <source>
        <dbReference type="EMBL" id="PGH31914.1"/>
    </source>
</evidence>
<dbReference type="InterPro" id="IPR032880">
    <property type="entry name" value="CSC1/OSCA1-like_N"/>
</dbReference>
<feature type="transmembrane region" description="Helical" evidence="8">
    <location>
        <begin position="523"/>
        <end position="547"/>
    </location>
</feature>
<keyword evidence="4 8" id="KW-0812">Transmembrane</keyword>
<feature type="transmembrane region" description="Helical" evidence="8">
    <location>
        <begin position="663"/>
        <end position="685"/>
    </location>
</feature>
<keyword evidence="6 8" id="KW-0472">Membrane</keyword>
<dbReference type="PANTHER" id="PTHR13018">
    <property type="entry name" value="PROBABLE MEMBRANE PROTEIN DUF221-RELATED"/>
    <property type="match status" value="1"/>
</dbReference>
<dbReference type="Pfam" id="PF02714">
    <property type="entry name" value="RSN1_7TM"/>
    <property type="match status" value="1"/>
</dbReference>
<feature type="domain" description="10TM putative phosphate transporter extracellular tail" evidence="10">
    <location>
        <begin position="852"/>
        <end position="944"/>
    </location>
</feature>
<feature type="transmembrane region" description="Helical" evidence="8">
    <location>
        <begin position="729"/>
        <end position="750"/>
    </location>
</feature>
<feature type="region of interest" description="Disordered" evidence="7">
    <location>
        <begin position="805"/>
        <end position="839"/>
    </location>
</feature>
<feature type="transmembrane region" description="Helical" evidence="8">
    <location>
        <begin position="95"/>
        <end position="116"/>
    </location>
</feature>
<dbReference type="InterPro" id="IPR027815">
    <property type="entry name" value="CSC1/OSCA1-like_cyt"/>
</dbReference>
<evidence type="ECO:0000256" key="1">
    <source>
        <dbReference type="ARBA" id="ARBA00004141"/>
    </source>
</evidence>
<dbReference type="InterPro" id="IPR022257">
    <property type="entry name" value="PHM7_ext"/>
</dbReference>
<keyword evidence="5 8" id="KW-1133">Transmembrane helix</keyword>
<evidence type="ECO:0008006" key="15">
    <source>
        <dbReference type="Google" id="ProtNLM"/>
    </source>
</evidence>
<gene>
    <name evidence="13" type="ORF">GX50_05297</name>
</gene>
<dbReference type="InterPro" id="IPR003864">
    <property type="entry name" value="CSC1/OSCA1-like_7TM"/>
</dbReference>
<feature type="transmembrane region" description="Helical" evidence="8">
    <location>
        <begin position="762"/>
        <end position="783"/>
    </location>
</feature>
<dbReference type="AlphaFoldDB" id="A0A2B7Z6A9"/>
<feature type="transmembrane region" description="Helical" evidence="8">
    <location>
        <begin position="617"/>
        <end position="642"/>
    </location>
</feature>
<evidence type="ECO:0000256" key="4">
    <source>
        <dbReference type="ARBA" id="ARBA00022692"/>
    </source>
</evidence>
<comment type="subcellular location">
    <subcellularLocation>
        <location evidence="1">Membrane</location>
        <topology evidence="1">Multi-pass membrane protein</topology>
    </subcellularLocation>
</comment>
<dbReference type="Proteomes" id="UP000226031">
    <property type="component" value="Unassembled WGS sequence"/>
</dbReference>
<dbReference type="GO" id="GO:0005227">
    <property type="term" value="F:calcium-activated cation channel activity"/>
    <property type="evidence" value="ECO:0007669"/>
    <property type="project" value="InterPro"/>
</dbReference>
<evidence type="ECO:0000259" key="9">
    <source>
        <dbReference type="Pfam" id="PF02714"/>
    </source>
</evidence>
<dbReference type="Pfam" id="PF13967">
    <property type="entry name" value="RSN1_TM"/>
    <property type="match status" value="1"/>
</dbReference>
<feature type="transmembrane region" description="Helical" evidence="8">
    <location>
        <begin position="172"/>
        <end position="194"/>
    </location>
</feature>
<dbReference type="GO" id="GO:0005886">
    <property type="term" value="C:plasma membrane"/>
    <property type="evidence" value="ECO:0007669"/>
    <property type="project" value="TreeGrafter"/>
</dbReference>
<dbReference type="PANTHER" id="PTHR13018:SF26">
    <property type="entry name" value="DOMAIN PROTEIN, PUTATIVE (AFU_ORTHOLOGUE AFUA_5G10920)-RELATED"/>
    <property type="match status" value="1"/>
</dbReference>
<reference evidence="13 14" key="1">
    <citation type="submission" date="2017-10" db="EMBL/GenBank/DDBJ databases">
        <title>Comparative genomics in systemic dimorphic fungi from Ajellomycetaceae.</title>
        <authorList>
            <person name="Munoz J.F."/>
            <person name="Mcewen J.G."/>
            <person name="Clay O.K."/>
            <person name="Cuomo C.A."/>
        </authorList>
    </citation>
    <scope>NUCLEOTIDE SEQUENCE [LARGE SCALE GENOMIC DNA]</scope>
    <source>
        <strain evidence="13 14">UAMH4076</strain>
    </source>
</reference>
<feature type="domain" description="CSC1/OSCA1-like 7TM region" evidence="9">
    <location>
        <begin position="476"/>
        <end position="748"/>
    </location>
</feature>
<keyword evidence="3" id="KW-0813">Transport</keyword>
<sequence length="952" mass="105893">MGAQEVRAVSLCAPTSTERETGPFLPVARSLKMIVVPFGIRGHDWQESSKICRPSEGLARLLNLRVVREPVGIDFQPRRDLDEDPKQTSNSASGLVSTLIPTLIISGAMVLLFIILRQSQRRQYAPRTYIGTLREQDRTPEPSPGIFGWITSMAKLSDEYVLRHHSLDAYLLLRYLKVATTICLVGCLITWPILFPINATGGNGFKQLDLLTFGNVKNMNKFYAHTFVAWIFVGFVFFMITREMLFFINLRQAYFFSPLYASRISSKTVLFTSVPQDYLNETKIRRIYGNDKVKNVWIPTDTKQLAELVEERDKTAFRLEGAETKLIKLANAARVKALKAKPADEESHDTDNLTGEEIQGESGSVAARWIKPSQRPTHRLKPVIGKKVDTINWSRTEIERLNPEIEALQAKHRAGDANKISSVFVEFYTQNEAQSAYQMVAHNQPLHMAPRYIGLHPHDIIWSNLRIKWWELIIRNAVTIGAVVALIIFWAIPVAVVGAISNINYLTEKVPFLSFINDCPPVILGLITGLLPAVLLAVLMALLPIILRLMARTGGCPTIAAAELRTQNFYFGFQVVQVFLVTTLSSAASRVVEQIISKPQDAATLLAENIPKASNFFIAYFILQGLTFSAGALLQIVGLIVSKLLGRLFDNTPRKMYHRWSSLSGLGWGTVLPVLSNLCVIAITYGAIAPLVLGFATIGLFLFYIAYRYNMLYVTNSNIDTKGMIYPRALQQTAVGCYLLIICLIGLFAISAGKDKNALGPLILMIIFFVFVVIYHVSLNAAIDPLLKFLPRNLEAEEQDLLAQDAHGASEEAEKPAVGPSGNGADATDAEKGISSPADLLPTKPQGIIGKFLRPDKYANYAILRQLVPKDFADISYTPEIEQNAYLPPSVGSQPPLLWIPRDAAGVSKQEVAHTSKVIAITDEDATIDEKNKITWNEEKGKPPIYQEKIYY</sequence>
<evidence type="ECO:0000313" key="14">
    <source>
        <dbReference type="Proteomes" id="UP000226031"/>
    </source>
</evidence>
<comment type="similarity">
    <text evidence="2">Belongs to the CSC1 (TC 1.A.17) family.</text>
</comment>
<organism evidence="13 14">
    <name type="scientific">[Emmonsia] crescens</name>
    <dbReference type="NCBI Taxonomy" id="73230"/>
    <lineage>
        <taxon>Eukaryota</taxon>
        <taxon>Fungi</taxon>
        <taxon>Dikarya</taxon>
        <taxon>Ascomycota</taxon>
        <taxon>Pezizomycotina</taxon>
        <taxon>Eurotiomycetes</taxon>
        <taxon>Eurotiomycetidae</taxon>
        <taxon>Onygenales</taxon>
        <taxon>Ajellomycetaceae</taxon>
        <taxon>Emergomyces</taxon>
    </lineage>
</organism>
<dbReference type="VEuPathDB" id="FungiDB:EMCG_05155"/>
<evidence type="ECO:0000256" key="5">
    <source>
        <dbReference type="ARBA" id="ARBA00022989"/>
    </source>
</evidence>
<evidence type="ECO:0000256" key="2">
    <source>
        <dbReference type="ARBA" id="ARBA00007779"/>
    </source>
</evidence>
<evidence type="ECO:0000256" key="7">
    <source>
        <dbReference type="SAM" id="MobiDB-lite"/>
    </source>
</evidence>
<evidence type="ECO:0000256" key="8">
    <source>
        <dbReference type="SAM" id="Phobius"/>
    </source>
</evidence>
<evidence type="ECO:0000259" key="11">
    <source>
        <dbReference type="Pfam" id="PF13967"/>
    </source>
</evidence>
<feature type="domain" description="CSC1/OSCA1-like cytosolic" evidence="12">
    <location>
        <begin position="266"/>
        <end position="464"/>
    </location>
</feature>
<accession>A0A2B7Z6A9</accession>